<reference evidence="3" key="3">
    <citation type="submission" date="2025-08" db="UniProtKB">
        <authorList>
            <consortium name="RefSeq"/>
        </authorList>
    </citation>
    <scope>IDENTIFICATION</scope>
    <source>
        <strain evidence="3">NI907</strain>
    </source>
</reference>
<evidence type="ECO:0000313" key="2">
    <source>
        <dbReference type="Proteomes" id="UP000515153"/>
    </source>
</evidence>
<dbReference type="RefSeq" id="XP_030986076.1">
    <property type="nucleotide sequence ID" value="XM_031121721.1"/>
</dbReference>
<accession>A0A6P8BGB4</accession>
<evidence type="ECO:0000256" key="1">
    <source>
        <dbReference type="SAM" id="MobiDB-lite"/>
    </source>
</evidence>
<proteinExistence type="predicted"/>
<organism evidence="2 3">
    <name type="scientific">Pyricularia grisea</name>
    <name type="common">Crabgrass-specific blast fungus</name>
    <name type="synonym">Magnaporthe grisea</name>
    <dbReference type="NCBI Taxonomy" id="148305"/>
    <lineage>
        <taxon>Eukaryota</taxon>
        <taxon>Fungi</taxon>
        <taxon>Dikarya</taxon>
        <taxon>Ascomycota</taxon>
        <taxon>Pezizomycotina</taxon>
        <taxon>Sordariomycetes</taxon>
        <taxon>Sordariomycetidae</taxon>
        <taxon>Magnaporthales</taxon>
        <taxon>Pyriculariaceae</taxon>
        <taxon>Pyricularia</taxon>
    </lineage>
</organism>
<gene>
    <name evidence="3" type="ORF">PgNI_01649</name>
</gene>
<name>A0A6P8BGB4_PYRGI</name>
<dbReference type="GeneID" id="41956634"/>
<dbReference type="AlphaFoldDB" id="A0A6P8BGB4"/>
<dbReference type="Proteomes" id="UP000515153">
    <property type="component" value="Unplaced"/>
</dbReference>
<feature type="region of interest" description="Disordered" evidence="1">
    <location>
        <begin position="1"/>
        <end position="27"/>
    </location>
</feature>
<reference evidence="3" key="2">
    <citation type="submission" date="2019-10" db="EMBL/GenBank/DDBJ databases">
        <authorList>
            <consortium name="NCBI Genome Project"/>
        </authorList>
    </citation>
    <scope>NUCLEOTIDE SEQUENCE</scope>
    <source>
        <strain evidence="3">NI907</strain>
    </source>
</reference>
<sequence length="193" mass="21496">MQRFFFPRSKSQSHRRSSSQGQTASSNTQNIFCSAGYPHRCGQQNCGHSSSSRSRRHSLSSGPSYVTFNELLDEVKQTSPFITRPSVDLPPGPGPLSGDRPGPIPLDTSIQMTVIDDTVTEGRALFYIMTCSLDDLDRVLYSLCPSDKTIKFSTIGVPSINLCSTKALDDFVRHGYSVTLEICWKTPFSYRYH</sequence>
<protein>
    <submittedName>
        <fullName evidence="3">Uncharacterized protein</fullName>
    </submittedName>
</protein>
<reference evidence="3" key="1">
    <citation type="journal article" date="2019" name="Mol. Biol. Evol.">
        <title>Blast fungal genomes show frequent chromosomal changes, gene gains and losses, and effector gene turnover.</title>
        <authorList>
            <person name="Gomez Luciano L.B."/>
            <person name="Jason Tsai I."/>
            <person name="Chuma I."/>
            <person name="Tosa Y."/>
            <person name="Chen Y.H."/>
            <person name="Li J.Y."/>
            <person name="Li M.Y."/>
            <person name="Jade Lu M.Y."/>
            <person name="Nakayashiki H."/>
            <person name="Li W.H."/>
        </authorList>
    </citation>
    <scope>NUCLEOTIDE SEQUENCE</scope>
    <source>
        <strain evidence="3">NI907</strain>
    </source>
</reference>
<evidence type="ECO:0000313" key="3">
    <source>
        <dbReference type="RefSeq" id="XP_030986076.1"/>
    </source>
</evidence>
<dbReference type="KEGG" id="pgri:PgNI_01649"/>
<keyword evidence="2" id="KW-1185">Reference proteome</keyword>